<evidence type="ECO:0000256" key="5">
    <source>
        <dbReference type="ARBA" id="ARBA00022692"/>
    </source>
</evidence>
<sequence length="273" mass="29895">MKKQQLALSGMKAIFPLCVGNFPFSFIVGTISVHAGMSVFQSTMWSLTVFAGSAQMVALGLVQASAAMLVIMLTTFIINLRHILYSAAQSEHMKDYPIWMRALMAYGLTDEVFASTIGEMKKQEKNRHWFYLGAMFTFWGSWVLADFLGAWIGASFPEIANYGLDFAMIAAFIAIVIPQVKSRECIVAAVVATVTAILLANLPYSLAYVIAAATGVYAGYRMDLATEAEQIKQTKEAEETQLVEEAKPSKVEQRVASPKSEEPCVEPNSLCAS</sequence>
<gene>
    <name evidence="10" type="ORF">VMF7928_01194</name>
</gene>
<evidence type="ECO:0000256" key="9">
    <source>
        <dbReference type="SAM" id="Phobius"/>
    </source>
</evidence>
<dbReference type="Pfam" id="PF03591">
    <property type="entry name" value="AzlC"/>
    <property type="match status" value="1"/>
</dbReference>
<dbReference type="PANTHER" id="PTHR34979:SF1">
    <property type="entry name" value="INNER MEMBRANE PROTEIN YGAZ"/>
    <property type="match status" value="1"/>
</dbReference>
<dbReference type="PANTHER" id="PTHR34979">
    <property type="entry name" value="INNER MEMBRANE PROTEIN YGAZ"/>
    <property type="match status" value="1"/>
</dbReference>
<accession>A0ABM9A1K8</accession>
<feature type="transmembrane region" description="Helical" evidence="9">
    <location>
        <begin position="57"/>
        <end position="80"/>
    </location>
</feature>
<comment type="subcellular location">
    <subcellularLocation>
        <location evidence="1">Cell membrane</location>
        <topology evidence="1">Multi-pass membrane protein</topology>
    </subcellularLocation>
</comment>
<dbReference type="EMBL" id="CAKLDM010000001">
    <property type="protein sequence ID" value="CAH0537603.1"/>
    <property type="molecule type" value="Genomic_DNA"/>
</dbReference>
<keyword evidence="3" id="KW-0813">Transport</keyword>
<keyword evidence="5 9" id="KW-0812">Transmembrane</keyword>
<dbReference type="Proteomes" id="UP000838748">
    <property type="component" value="Unassembled WGS sequence"/>
</dbReference>
<comment type="similarity">
    <text evidence="2">Belongs to the AzlC family.</text>
</comment>
<evidence type="ECO:0008006" key="12">
    <source>
        <dbReference type="Google" id="ProtNLM"/>
    </source>
</evidence>
<keyword evidence="6 9" id="KW-1133">Transmembrane helix</keyword>
<dbReference type="RefSeq" id="WP_237360544.1">
    <property type="nucleotide sequence ID" value="NZ_CAKLDM010000001.1"/>
</dbReference>
<proteinExistence type="inferred from homology"/>
<keyword evidence="7 9" id="KW-0472">Membrane</keyword>
<organism evidence="10 11">
    <name type="scientific">Vibrio marisflavi CECT 7928</name>
    <dbReference type="NCBI Taxonomy" id="634439"/>
    <lineage>
        <taxon>Bacteria</taxon>
        <taxon>Pseudomonadati</taxon>
        <taxon>Pseudomonadota</taxon>
        <taxon>Gammaproteobacteria</taxon>
        <taxon>Vibrionales</taxon>
        <taxon>Vibrionaceae</taxon>
        <taxon>Vibrio</taxon>
    </lineage>
</organism>
<evidence type="ECO:0000256" key="8">
    <source>
        <dbReference type="SAM" id="MobiDB-lite"/>
    </source>
</evidence>
<evidence type="ECO:0000256" key="3">
    <source>
        <dbReference type="ARBA" id="ARBA00022448"/>
    </source>
</evidence>
<feature type="transmembrane region" description="Helical" evidence="9">
    <location>
        <begin position="12"/>
        <end position="37"/>
    </location>
</feature>
<evidence type="ECO:0000256" key="4">
    <source>
        <dbReference type="ARBA" id="ARBA00022475"/>
    </source>
</evidence>
<reference evidence="10" key="1">
    <citation type="submission" date="2021-11" db="EMBL/GenBank/DDBJ databases">
        <authorList>
            <person name="Rodrigo-Torres L."/>
            <person name="Arahal R. D."/>
            <person name="Lucena T."/>
        </authorList>
    </citation>
    <scope>NUCLEOTIDE SEQUENCE</scope>
    <source>
        <strain evidence="10">CECT 7928</strain>
    </source>
</reference>
<evidence type="ECO:0000256" key="2">
    <source>
        <dbReference type="ARBA" id="ARBA00010735"/>
    </source>
</evidence>
<feature type="transmembrane region" description="Helical" evidence="9">
    <location>
        <begin position="129"/>
        <end position="153"/>
    </location>
</feature>
<feature type="region of interest" description="Disordered" evidence="8">
    <location>
        <begin position="235"/>
        <end position="273"/>
    </location>
</feature>
<comment type="caution">
    <text evidence="10">The sequence shown here is derived from an EMBL/GenBank/DDBJ whole genome shotgun (WGS) entry which is preliminary data.</text>
</comment>
<protein>
    <recommendedName>
        <fullName evidence="12">AzlC family protein</fullName>
    </recommendedName>
</protein>
<feature type="transmembrane region" description="Helical" evidence="9">
    <location>
        <begin position="159"/>
        <end position="178"/>
    </location>
</feature>
<dbReference type="InterPro" id="IPR011606">
    <property type="entry name" value="Brnchd-chn_aa_trnsp_permease"/>
</dbReference>
<feature type="compositionally biased region" description="Basic and acidic residues" evidence="8">
    <location>
        <begin position="235"/>
        <end position="253"/>
    </location>
</feature>
<feature type="transmembrane region" description="Helical" evidence="9">
    <location>
        <begin position="185"/>
        <end position="204"/>
    </location>
</feature>
<keyword evidence="11" id="KW-1185">Reference proteome</keyword>
<evidence type="ECO:0000256" key="7">
    <source>
        <dbReference type="ARBA" id="ARBA00023136"/>
    </source>
</evidence>
<evidence type="ECO:0000256" key="1">
    <source>
        <dbReference type="ARBA" id="ARBA00004651"/>
    </source>
</evidence>
<evidence type="ECO:0000313" key="11">
    <source>
        <dbReference type="Proteomes" id="UP000838748"/>
    </source>
</evidence>
<keyword evidence="4" id="KW-1003">Cell membrane</keyword>
<name>A0ABM9A1K8_9VIBR</name>
<evidence type="ECO:0000256" key="6">
    <source>
        <dbReference type="ARBA" id="ARBA00022989"/>
    </source>
</evidence>
<evidence type="ECO:0000313" key="10">
    <source>
        <dbReference type="EMBL" id="CAH0537603.1"/>
    </source>
</evidence>